<dbReference type="Pfam" id="PF13549">
    <property type="entry name" value="ATP-grasp_5"/>
    <property type="match status" value="1"/>
</dbReference>
<gene>
    <name evidence="6" type="ORF">ACFQ3N_13660</name>
</gene>
<dbReference type="PANTHER" id="PTHR43334">
    <property type="entry name" value="ACETATE--COA LIGASE [ADP-FORMING]"/>
    <property type="match status" value="1"/>
</dbReference>
<dbReference type="InterPro" id="IPR032875">
    <property type="entry name" value="Succ_CoA_lig_flav_dom"/>
</dbReference>
<dbReference type="Gene3D" id="3.30.470.20">
    <property type="entry name" value="ATP-grasp fold, B domain"/>
    <property type="match status" value="1"/>
</dbReference>
<evidence type="ECO:0000256" key="2">
    <source>
        <dbReference type="ARBA" id="ARBA00022741"/>
    </source>
</evidence>
<name>A0ABW3LN15_9BACI</name>
<dbReference type="Proteomes" id="UP001597040">
    <property type="component" value="Unassembled WGS sequence"/>
</dbReference>
<dbReference type="GO" id="GO:0016874">
    <property type="term" value="F:ligase activity"/>
    <property type="evidence" value="ECO:0007669"/>
    <property type="project" value="UniProtKB-KW"/>
</dbReference>
<dbReference type="Gene3D" id="3.40.50.261">
    <property type="entry name" value="Succinyl-CoA synthetase domains"/>
    <property type="match status" value="2"/>
</dbReference>
<evidence type="ECO:0000256" key="1">
    <source>
        <dbReference type="ARBA" id="ARBA00022598"/>
    </source>
</evidence>
<dbReference type="InterPro" id="IPR051538">
    <property type="entry name" value="Acyl-CoA_Synth/Transferase"/>
</dbReference>
<dbReference type="SUPFAM" id="SSF51735">
    <property type="entry name" value="NAD(P)-binding Rossmann-fold domains"/>
    <property type="match status" value="1"/>
</dbReference>
<accession>A0ABW3LN15</accession>
<dbReference type="EMBL" id="JBHTKJ010000035">
    <property type="protein sequence ID" value="MFD1039432.1"/>
    <property type="molecule type" value="Genomic_DNA"/>
</dbReference>
<dbReference type="SUPFAM" id="SSF52210">
    <property type="entry name" value="Succinyl-CoA synthetase domains"/>
    <property type="match status" value="2"/>
</dbReference>
<dbReference type="Pfam" id="PF13607">
    <property type="entry name" value="Succ_CoA_lig"/>
    <property type="match status" value="1"/>
</dbReference>
<evidence type="ECO:0000313" key="6">
    <source>
        <dbReference type="EMBL" id="MFD1039432.1"/>
    </source>
</evidence>
<dbReference type="Gene3D" id="3.40.50.720">
    <property type="entry name" value="NAD(P)-binding Rossmann-like Domain"/>
    <property type="match status" value="1"/>
</dbReference>
<comment type="caution">
    <text evidence="6">The sequence shown here is derived from an EMBL/GenBank/DDBJ whole genome shotgun (WGS) entry which is preliminary data.</text>
</comment>
<dbReference type="InterPro" id="IPR036291">
    <property type="entry name" value="NAD(P)-bd_dom_sf"/>
</dbReference>
<dbReference type="InterPro" id="IPR013815">
    <property type="entry name" value="ATP_grasp_subdomain_1"/>
</dbReference>
<dbReference type="Pfam" id="PF13380">
    <property type="entry name" value="CoA_binding_2"/>
    <property type="match status" value="1"/>
</dbReference>
<dbReference type="SMART" id="SM00881">
    <property type="entry name" value="CoA_binding"/>
    <property type="match status" value="1"/>
</dbReference>
<proteinExistence type="predicted"/>
<dbReference type="PROSITE" id="PS50975">
    <property type="entry name" value="ATP_GRASP"/>
    <property type="match status" value="1"/>
</dbReference>
<evidence type="ECO:0000256" key="3">
    <source>
        <dbReference type="ARBA" id="ARBA00022840"/>
    </source>
</evidence>
<keyword evidence="2 4" id="KW-0547">Nucleotide-binding</keyword>
<feature type="domain" description="ATP-grasp" evidence="5">
    <location>
        <begin position="511"/>
        <end position="547"/>
    </location>
</feature>
<evidence type="ECO:0000259" key="5">
    <source>
        <dbReference type="PROSITE" id="PS50975"/>
    </source>
</evidence>
<dbReference type="SUPFAM" id="SSF56059">
    <property type="entry name" value="Glutathione synthetase ATP-binding domain-like"/>
    <property type="match status" value="1"/>
</dbReference>
<evidence type="ECO:0000313" key="7">
    <source>
        <dbReference type="Proteomes" id="UP001597040"/>
    </source>
</evidence>
<keyword evidence="7" id="KW-1185">Reference proteome</keyword>
<keyword evidence="1 6" id="KW-0436">Ligase</keyword>
<organism evidence="6 7">
    <name type="scientific">Virgibacillus byunsanensis</name>
    <dbReference type="NCBI Taxonomy" id="570945"/>
    <lineage>
        <taxon>Bacteria</taxon>
        <taxon>Bacillati</taxon>
        <taxon>Bacillota</taxon>
        <taxon>Bacilli</taxon>
        <taxon>Bacillales</taxon>
        <taxon>Bacillaceae</taxon>
        <taxon>Virgibacillus</taxon>
    </lineage>
</organism>
<dbReference type="PANTHER" id="PTHR43334:SF1">
    <property type="entry name" value="3-HYDROXYPROPIONATE--COA LIGASE [ADP-FORMING]"/>
    <property type="match status" value="1"/>
</dbReference>
<dbReference type="InterPro" id="IPR003781">
    <property type="entry name" value="CoA-bd"/>
</dbReference>
<dbReference type="InterPro" id="IPR016102">
    <property type="entry name" value="Succinyl-CoA_synth-like"/>
</dbReference>
<dbReference type="InterPro" id="IPR011761">
    <property type="entry name" value="ATP-grasp"/>
</dbReference>
<protein>
    <submittedName>
        <fullName evidence="6">Acetate--CoA ligase family protein</fullName>
    </submittedName>
</protein>
<reference evidence="7" key="1">
    <citation type="journal article" date="2019" name="Int. J. Syst. Evol. Microbiol.">
        <title>The Global Catalogue of Microorganisms (GCM) 10K type strain sequencing project: providing services to taxonomists for standard genome sequencing and annotation.</title>
        <authorList>
            <consortium name="The Broad Institute Genomics Platform"/>
            <consortium name="The Broad Institute Genome Sequencing Center for Infectious Disease"/>
            <person name="Wu L."/>
            <person name="Ma J."/>
        </authorList>
    </citation>
    <scope>NUCLEOTIDE SEQUENCE [LARGE SCALE GENOMIC DNA]</scope>
    <source>
        <strain evidence="7">CCUG 56754</strain>
    </source>
</reference>
<evidence type="ECO:0000256" key="4">
    <source>
        <dbReference type="PROSITE-ProRule" id="PRU00409"/>
    </source>
</evidence>
<sequence length="721" mass="78570">MSEVIKMEAIISSYENMEYLMSPRSVAIIGCSEKNMGGVALSNLLNMGYEGEIYPVHPKNNTVYGLRCYSSISELPDGVECAVIALKSTRVKQTLKELNEKNVKAAVILASGFAEVNEEGQKEQQEISQLLKENGIAACGPNCLGLINVNEMTPLYSADAPSSLIQGEVGLVSHSGSACIALMSSGSDLGFSYVISAGNEVGITTADYFRFLIEDEKTNIVVGVLESIKNPKEMSEVAELARKKGKPIIILKVGKSETGEKTALSHTGAIIGSSHLHEAFLKQNGFIEVSSYDEIITTTALLSKHRLNLPKNNGIGVMAISGGQLALSCDIAESAGLQIPDIEEKTKEDLAVVLPEYATISNPLDGTSDALFNTEIYKKCVIALTNDPNIDLLAICQDATSGLDSSQSALYQNVARAIADVSKSIKKPIVVFTHVSGGLDAPIHRILNSADIPLLQGAHASMKAIKKYIDYANSMDQLSQRKKSYDQDNRESLDLYISHFKGTSLSENESKRVLSRYEIPVTAEKVASKVEEARDYATEIGFPVAMKIDSPDILHKTEAKAVKLSISEDQKVISSFSEIMENAKKFQPDARINGVLIQEMVPKGIETIVAVKNDPLYGHYVTLGIGGTLVEMIKDFSIRILPIDQQDAYEMIHELKYSEIFKGYRGSKKADIDELAHVILKLSNLAIDHKNYFNEIEINPLVVLEEGRGVKAVDALITINR</sequence>
<keyword evidence="3 4" id="KW-0067">ATP-binding</keyword>
<dbReference type="Gene3D" id="3.30.1490.20">
    <property type="entry name" value="ATP-grasp fold, A domain"/>
    <property type="match status" value="1"/>
</dbReference>